<reference evidence="2 3" key="1">
    <citation type="submission" date="2019-03" db="EMBL/GenBank/DDBJ databases">
        <title>First draft genome of Liparis tanakae, snailfish: a comprehensive survey of snailfish specific genes.</title>
        <authorList>
            <person name="Kim W."/>
            <person name="Song I."/>
            <person name="Jeong J.-H."/>
            <person name="Kim D."/>
            <person name="Kim S."/>
            <person name="Ryu S."/>
            <person name="Song J.Y."/>
            <person name="Lee S.K."/>
        </authorList>
    </citation>
    <scope>NUCLEOTIDE SEQUENCE [LARGE SCALE GENOMIC DNA]</scope>
    <source>
        <tissue evidence="2">Muscle</tissue>
    </source>
</reference>
<dbReference type="EMBL" id="SRLO01000661">
    <property type="protein sequence ID" value="TNN49291.1"/>
    <property type="molecule type" value="Genomic_DNA"/>
</dbReference>
<organism evidence="2 3">
    <name type="scientific">Liparis tanakae</name>
    <name type="common">Tanaka's snailfish</name>
    <dbReference type="NCBI Taxonomy" id="230148"/>
    <lineage>
        <taxon>Eukaryota</taxon>
        <taxon>Metazoa</taxon>
        <taxon>Chordata</taxon>
        <taxon>Craniata</taxon>
        <taxon>Vertebrata</taxon>
        <taxon>Euteleostomi</taxon>
        <taxon>Actinopterygii</taxon>
        <taxon>Neopterygii</taxon>
        <taxon>Teleostei</taxon>
        <taxon>Neoteleostei</taxon>
        <taxon>Acanthomorphata</taxon>
        <taxon>Eupercaria</taxon>
        <taxon>Perciformes</taxon>
        <taxon>Cottioidei</taxon>
        <taxon>Cottales</taxon>
        <taxon>Liparidae</taxon>
        <taxon>Liparis</taxon>
    </lineage>
</organism>
<evidence type="ECO:0000256" key="1">
    <source>
        <dbReference type="SAM" id="MobiDB-lite"/>
    </source>
</evidence>
<comment type="caution">
    <text evidence="2">The sequence shown here is derived from an EMBL/GenBank/DDBJ whole genome shotgun (WGS) entry which is preliminary data.</text>
</comment>
<evidence type="ECO:0000313" key="2">
    <source>
        <dbReference type="EMBL" id="TNN49291.1"/>
    </source>
</evidence>
<dbReference type="Proteomes" id="UP000314294">
    <property type="component" value="Unassembled WGS sequence"/>
</dbReference>
<feature type="compositionally biased region" description="Low complexity" evidence="1">
    <location>
        <begin position="11"/>
        <end position="43"/>
    </location>
</feature>
<proteinExistence type="predicted"/>
<gene>
    <name evidence="2" type="ORF">EYF80_040466</name>
</gene>
<sequence length="82" mass="8806">MYRGSSIFFSSVSFSGGSSSSFSRGSSPFSLSARCASSRSFSSSRERRKAALTTSSPSPTRKAFLKRLYNMAALSMTARLAL</sequence>
<name>A0A4Z2G7U6_9TELE</name>
<feature type="region of interest" description="Disordered" evidence="1">
    <location>
        <begin position="11"/>
        <end position="58"/>
    </location>
</feature>
<accession>A0A4Z2G7U6</accession>
<dbReference type="AlphaFoldDB" id="A0A4Z2G7U6"/>
<protein>
    <submittedName>
        <fullName evidence="2">Uncharacterized protein</fullName>
    </submittedName>
</protein>
<evidence type="ECO:0000313" key="3">
    <source>
        <dbReference type="Proteomes" id="UP000314294"/>
    </source>
</evidence>
<keyword evidence="3" id="KW-1185">Reference proteome</keyword>